<dbReference type="InParanoid" id="A0A3Q7IXS3"/>
<feature type="compositionally biased region" description="Basic and acidic residues" evidence="1">
    <location>
        <begin position="20"/>
        <end position="37"/>
    </location>
</feature>
<dbReference type="PaxDb" id="4081-Solyc11g050980.1.1"/>
<evidence type="ECO:0000313" key="3">
    <source>
        <dbReference type="Proteomes" id="UP000004994"/>
    </source>
</evidence>
<dbReference type="EnsemblPlants" id="Solyc11g050980.2.1">
    <property type="protein sequence ID" value="Solyc11g050980.2.1"/>
    <property type="gene ID" value="Solyc11g050980.2"/>
</dbReference>
<proteinExistence type="predicted"/>
<reference evidence="2" key="1">
    <citation type="journal article" date="2012" name="Nature">
        <title>The tomato genome sequence provides insights into fleshy fruit evolution.</title>
        <authorList>
            <consortium name="Tomato Genome Consortium"/>
        </authorList>
    </citation>
    <scope>NUCLEOTIDE SEQUENCE [LARGE SCALE GENOMIC DNA]</scope>
    <source>
        <strain evidence="2">cv. Heinz 1706</strain>
    </source>
</reference>
<accession>A0A3Q7IXS3</accession>
<evidence type="ECO:0000313" key="2">
    <source>
        <dbReference type="EnsemblPlants" id="Solyc11g050980.2.1"/>
    </source>
</evidence>
<evidence type="ECO:0008006" key="4">
    <source>
        <dbReference type="Google" id="ProtNLM"/>
    </source>
</evidence>
<evidence type="ECO:0000256" key="1">
    <source>
        <dbReference type="SAM" id="MobiDB-lite"/>
    </source>
</evidence>
<keyword evidence="3" id="KW-1185">Reference proteome</keyword>
<organism evidence="2">
    <name type="scientific">Solanum lycopersicum</name>
    <name type="common">Tomato</name>
    <name type="synonym">Lycopersicon esculentum</name>
    <dbReference type="NCBI Taxonomy" id="4081"/>
    <lineage>
        <taxon>Eukaryota</taxon>
        <taxon>Viridiplantae</taxon>
        <taxon>Streptophyta</taxon>
        <taxon>Embryophyta</taxon>
        <taxon>Tracheophyta</taxon>
        <taxon>Spermatophyta</taxon>
        <taxon>Magnoliopsida</taxon>
        <taxon>eudicotyledons</taxon>
        <taxon>Gunneridae</taxon>
        <taxon>Pentapetalae</taxon>
        <taxon>asterids</taxon>
        <taxon>lamiids</taxon>
        <taxon>Solanales</taxon>
        <taxon>Solanaceae</taxon>
        <taxon>Solanoideae</taxon>
        <taxon>Solaneae</taxon>
        <taxon>Solanum</taxon>
        <taxon>Solanum subgen. Lycopersicon</taxon>
    </lineage>
</organism>
<dbReference type="AlphaFoldDB" id="A0A3Q7IXS3"/>
<sequence length="380" mass="43281">MEECCPFSDGNCCSTLPPEGVEKSTEGVQTEPHRDIDEQALSRQNSDDDFVNPPPPSMKVTGKRKKGQSVSPAKRVRKKDSNITDQMERNEQIDPIAKRNVKKAVIKKVVTKKIMTLLVKDHNLLQVQFYQKIKISKPKKIRPFVFERQHDFTDQDDNDEEDQFIFPTPIQSIVPMEGSQQSQFELDDSLMPRLSDIKSICVTDNTINAEQSIIMHIQTTSNDNSNMQKQASMEIQNKISHVHTPLPAHRIRRSGPFNTSPYLTLFDSSAGTSSVQPIIFELKHPFIFDLISDNRDIIMWDAHQSWIREGLLAKHENKAAGHDAAFRKEVTKFAQLIPLKLTMDCGIYMLAFAEWLSYGQGNPSGTFDIMFLRSRYAALL</sequence>
<dbReference type="Gramene" id="Solyc11g050980.2.1">
    <property type="protein sequence ID" value="Solyc11g050980.2.1"/>
    <property type="gene ID" value="Solyc11g050980.2"/>
</dbReference>
<protein>
    <recommendedName>
        <fullName evidence="4">Ubiquitin-like protease family profile domain-containing protein</fullName>
    </recommendedName>
</protein>
<feature type="region of interest" description="Disordered" evidence="1">
    <location>
        <begin position="1"/>
        <end position="81"/>
    </location>
</feature>
<name>A0A3Q7IXS3_SOLLC</name>
<dbReference type="Proteomes" id="UP000004994">
    <property type="component" value="Chromosome 11"/>
</dbReference>
<reference evidence="2" key="2">
    <citation type="submission" date="2019-01" db="UniProtKB">
        <authorList>
            <consortium name="EnsemblPlants"/>
        </authorList>
    </citation>
    <scope>IDENTIFICATION</scope>
    <source>
        <strain evidence="2">cv. Heinz 1706</strain>
    </source>
</reference>